<evidence type="ECO:0000256" key="1">
    <source>
        <dbReference type="SAM" id="MobiDB-lite"/>
    </source>
</evidence>
<accession>A0A392MVE1</accession>
<reference evidence="3 4" key="1">
    <citation type="journal article" date="2018" name="Front. Plant Sci.">
        <title>Red Clover (Trifolium pratense) and Zigzag Clover (T. medium) - A Picture of Genomic Similarities and Differences.</title>
        <authorList>
            <person name="Dluhosova J."/>
            <person name="Istvanek J."/>
            <person name="Nedelnik J."/>
            <person name="Repkova J."/>
        </authorList>
    </citation>
    <scope>NUCLEOTIDE SEQUENCE [LARGE SCALE GENOMIC DNA]</scope>
    <source>
        <strain evidence="4">cv. 10/8</strain>
        <tissue evidence="3">Leaf</tissue>
    </source>
</reference>
<dbReference type="Pfam" id="PF13966">
    <property type="entry name" value="zf-RVT"/>
    <property type="match status" value="1"/>
</dbReference>
<protein>
    <submittedName>
        <fullName evidence="3">Ribonuclease H protein</fullName>
    </submittedName>
</protein>
<dbReference type="PANTHER" id="PTHR36617">
    <property type="entry name" value="PROTEIN, PUTATIVE-RELATED"/>
    <property type="match status" value="1"/>
</dbReference>
<sequence>MLHTHTHTDLSIGAPTGTQPPSHSPEQKRSITGEVISDPGMVVGRVGLVGFLEFCHLITLHLGGDTTFWHDNWVGSQPLKEEWEFQWRQNLFVWEEELRDMLVNLLTPIQLSNANDEWRWHYSTGGMFSFSVLYQYLSGLILPPIYLNPDFVRDLSYLWKRLAPSKVIVFSWQLLLRQLPTTKNLAKRGIVDNGSDSNFVLCPMEVENDKHLFGWCAFASTIWHKVFNWFGWGVVVPRDPLDIFQN</sequence>
<organism evidence="3 4">
    <name type="scientific">Trifolium medium</name>
    <dbReference type="NCBI Taxonomy" id="97028"/>
    <lineage>
        <taxon>Eukaryota</taxon>
        <taxon>Viridiplantae</taxon>
        <taxon>Streptophyta</taxon>
        <taxon>Embryophyta</taxon>
        <taxon>Tracheophyta</taxon>
        <taxon>Spermatophyta</taxon>
        <taxon>Magnoliopsida</taxon>
        <taxon>eudicotyledons</taxon>
        <taxon>Gunneridae</taxon>
        <taxon>Pentapetalae</taxon>
        <taxon>rosids</taxon>
        <taxon>fabids</taxon>
        <taxon>Fabales</taxon>
        <taxon>Fabaceae</taxon>
        <taxon>Papilionoideae</taxon>
        <taxon>50 kb inversion clade</taxon>
        <taxon>NPAAA clade</taxon>
        <taxon>Hologalegina</taxon>
        <taxon>IRL clade</taxon>
        <taxon>Trifolieae</taxon>
        <taxon>Trifolium</taxon>
    </lineage>
</organism>
<feature type="domain" description="Reverse transcriptase zinc-binding" evidence="2">
    <location>
        <begin position="153"/>
        <end position="223"/>
    </location>
</feature>
<proteinExistence type="predicted"/>
<evidence type="ECO:0000313" key="4">
    <source>
        <dbReference type="Proteomes" id="UP000265520"/>
    </source>
</evidence>
<dbReference type="EMBL" id="LXQA010017956">
    <property type="protein sequence ID" value="MCH90264.1"/>
    <property type="molecule type" value="Genomic_DNA"/>
</dbReference>
<dbReference type="PANTHER" id="PTHR36617:SF16">
    <property type="entry name" value="OS04G0516500 PROTEIN"/>
    <property type="match status" value="1"/>
</dbReference>
<keyword evidence="4" id="KW-1185">Reference proteome</keyword>
<feature type="non-terminal residue" evidence="3">
    <location>
        <position position="246"/>
    </location>
</feature>
<comment type="caution">
    <text evidence="3">The sequence shown here is derived from an EMBL/GenBank/DDBJ whole genome shotgun (WGS) entry which is preliminary data.</text>
</comment>
<dbReference type="Proteomes" id="UP000265520">
    <property type="component" value="Unassembled WGS sequence"/>
</dbReference>
<name>A0A392MVE1_9FABA</name>
<evidence type="ECO:0000313" key="3">
    <source>
        <dbReference type="EMBL" id="MCH90264.1"/>
    </source>
</evidence>
<feature type="region of interest" description="Disordered" evidence="1">
    <location>
        <begin position="1"/>
        <end position="31"/>
    </location>
</feature>
<dbReference type="AlphaFoldDB" id="A0A392MVE1"/>
<gene>
    <name evidence="3" type="ORF">A2U01_0011177</name>
</gene>
<evidence type="ECO:0000259" key="2">
    <source>
        <dbReference type="Pfam" id="PF13966"/>
    </source>
</evidence>
<dbReference type="InterPro" id="IPR026960">
    <property type="entry name" value="RVT-Znf"/>
</dbReference>